<name>A0ABV9DWC7_9ACTN</name>
<dbReference type="InterPro" id="IPR029058">
    <property type="entry name" value="AB_hydrolase_fold"/>
</dbReference>
<dbReference type="Proteomes" id="UP001595923">
    <property type="component" value="Unassembled WGS sequence"/>
</dbReference>
<sequence>MGVAIVLVHGLRLSGSMWRPQVAALRAQGRRVCAPDLPGHGSRRGEPFTLGGAAEAVADAVDSVGGRALVVGLSMGGFVSIAAAAAAPERVAGLVAASCTARPAQSLAQVYRIPAALLDRLPDKGQAVNERFHRLTLPGEGARAVLDGGLAMEAARSVIDEIADMDVLGALSAYPGPVWLVNGARDHFRIHEKRFLHACADGRLINVPRAGHMVSLDQPDNFSKIVGDAADVVAARSLTEPEAPGGAGAPLEAAGEGAEDPVGPP</sequence>
<dbReference type="InterPro" id="IPR050228">
    <property type="entry name" value="Carboxylesterase_BioH"/>
</dbReference>
<evidence type="ECO:0000256" key="1">
    <source>
        <dbReference type="SAM" id="MobiDB-lite"/>
    </source>
</evidence>
<dbReference type="Pfam" id="PF12697">
    <property type="entry name" value="Abhydrolase_6"/>
    <property type="match status" value="1"/>
</dbReference>
<gene>
    <name evidence="3" type="ORF">ACFO4E_10300</name>
</gene>
<reference evidence="4" key="1">
    <citation type="journal article" date="2019" name="Int. J. Syst. Evol. Microbiol.">
        <title>The Global Catalogue of Microorganisms (GCM) 10K type strain sequencing project: providing services to taxonomists for standard genome sequencing and annotation.</title>
        <authorList>
            <consortium name="The Broad Institute Genomics Platform"/>
            <consortium name="The Broad Institute Genome Sequencing Center for Infectious Disease"/>
            <person name="Wu L."/>
            <person name="Ma J."/>
        </authorList>
    </citation>
    <scope>NUCLEOTIDE SEQUENCE [LARGE SCALE GENOMIC DNA]</scope>
    <source>
        <strain evidence="4">XZYJ18</strain>
    </source>
</reference>
<dbReference type="PANTHER" id="PTHR43194:SF2">
    <property type="entry name" value="PEROXISOMAL MEMBRANE PROTEIN LPX1"/>
    <property type="match status" value="1"/>
</dbReference>
<dbReference type="GO" id="GO:0016787">
    <property type="term" value="F:hydrolase activity"/>
    <property type="evidence" value="ECO:0007669"/>
    <property type="project" value="UniProtKB-KW"/>
</dbReference>
<accession>A0ABV9DWC7</accession>
<keyword evidence="3" id="KW-0378">Hydrolase</keyword>
<dbReference type="SUPFAM" id="SSF53474">
    <property type="entry name" value="alpha/beta-Hydrolases"/>
    <property type="match status" value="1"/>
</dbReference>
<organism evidence="3 4">
    <name type="scientific">Nocardiopsis mangrovi</name>
    <dbReference type="NCBI Taxonomy" id="1179818"/>
    <lineage>
        <taxon>Bacteria</taxon>
        <taxon>Bacillati</taxon>
        <taxon>Actinomycetota</taxon>
        <taxon>Actinomycetes</taxon>
        <taxon>Streptosporangiales</taxon>
        <taxon>Nocardiopsidaceae</taxon>
        <taxon>Nocardiopsis</taxon>
    </lineage>
</organism>
<dbReference type="PANTHER" id="PTHR43194">
    <property type="entry name" value="HYDROLASE ALPHA/BETA FOLD FAMILY"/>
    <property type="match status" value="1"/>
</dbReference>
<comment type="caution">
    <text evidence="3">The sequence shown here is derived from an EMBL/GenBank/DDBJ whole genome shotgun (WGS) entry which is preliminary data.</text>
</comment>
<evidence type="ECO:0000259" key="2">
    <source>
        <dbReference type="Pfam" id="PF12697"/>
    </source>
</evidence>
<protein>
    <submittedName>
        <fullName evidence="3">Alpha/beta fold hydrolase</fullName>
    </submittedName>
</protein>
<evidence type="ECO:0000313" key="4">
    <source>
        <dbReference type="Proteomes" id="UP001595923"/>
    </source>
</evidence>
<dbReference type="RefSeq" id="WP_378573288.1">
    <property type="nucleotide sequence ID" value="NZ_JBHSFQ010000007.1"/>
</dbReference>
<dbReference type="InterPro" id="IPR000073">
    <property type="entry name" value="AB_hydrolase_1"/>
</dbReference>
<keyword evidence="4" id="KW-1185">Reference proteome</keyword>
<dbReference type="PRINTS" id="PR00111">
    <property type="entry name" value="ABHYDROLASE"/>
</dbReference>
<evidence type="ECO:0000313" key="3">
    <source>
        <dbReference type="EMBL" id="MFC4562245.1"/>
    </source>
</evidence>
<feature type="region of interest" description="Disordered" evidence="1">
    <location>
        <begin position="237"/>
        <end position="265"/>
    </location>
</feature>
<dbReference type="Gene3D" id="3.40.50.1820">
    <property type="entry name" value="alpha/beta hydrolase"/>
    <property type="match status" value="1"/>
</dbReference>
<proteinExistence type="predicted"/>
<dbReference type="EMBL" id="JBHSFQ010000007">
    <property type="protein sequence ID" value="MFC4562245.1"/>
    <property type="molecule type" value="Genomic_DNA"/>
</dbReference>
<feature type="compositionally biased region" description="Low complexity" evidence="1">
    <location>
        <begin position="240"/>
        <end position="256"/>
    </location>
</feature>
<feature type="domain" description="AB hydrolase-1" evidence="2">
    <location>
        <begin position="5"/>
        <end position="222"/>
    </location>
</feature>